<dbReference type="InterPro" id="IPR007227">
    <property type="entry name" value="Cell_shape_determining_MreD"/>
</dbReference>
<evidence type="ECO:0000256" key="5">
    <source>
        <dbReference type="ARBA" id="ARBA00022960"/>
    </source>
</evidence>
<keyword evidence="4 8" id="KW-0812">Transmembrane</keyword>
<keyword evidence="10" id="KW-1185">Reference proteome</keyword>
<evidence type="ECO:0000256" key="7">
    <source>
        <dbReference type="ARBA" id="ARBA00023136"/>
    </source>
</evidence>
<dbReference type="GO" id="GO:0005886">
    <property type="term" value="C:plasma membrane"/>
    <property type="evidence" value="ECO:0007669"/>
    <property type="project" value="UniProtKB-SubCell"/>
</dbReference>
<evidence type="ECO:0000256" key="2">
    <source>
        <dbReference type="ARBA" id="ARBA00007776"/>
    </source>
</evidence>
<accession>A0A133K894</accession>
<dbReference type="STRING" id="33036.HMPREF3200_01938"/>
<dbReference type="AlphaFoldDB" id="A0A133K894"/>
<feature type="transmembrane region" description="Helical" evidence="8">
    <location>
        <begin position="96"/>
        <end position="118"/>
    </location>
</feature>
<evidence type="ECO:0000256" key="3">
    <source>
        <dbReference type="ARBA" id="ARBA00022475"/>
    </source>
</evidence>
<keyword evidence="7 8" id="KW-0472">Membrane</keyword>
<keyword evidence="6 8" id="KW-1133">Transmembrane helix</keyword>
<keyword evidence="5" id="KW-0133">Cell shape</keyword>
<evidence type="ECO:0000256" key="1">
    <source>
        <dbReference type="ARBA" id="ARBA00004651"/>
    </source>
</evidence>
<name>A0A133K894_9FIRM</name>
<comment type="caution">
    <text evidence="9">The sequence shown here is derived from an EMBL/GenBank/DDBJ whole genome shotgun (WGS) entry which is preliminary data.</text>
</comment>
<comment type="similarity">
    <text evidence="2">Belongs to the MreD family.</text>
</comment>
<dbReference type="GO" id="GO:0008360">
    <property type="term" value="P:regulation of cell shape"/>
    <property type="evidence" value="ECO:0007669"/>
    <property type="project" value="UniProtKB-KW"/>
</dbReference>
<dbReference type="EMBL" id="LRPM01000105">
    <property type="protein sequence ID" value="KWZ75772.1"/>
    <property type="molecule type" value="Genomic_DNA"/>
</dbReference>
<reference evidence="10" key="1">
    <citation type="submission" date="2016-01" db="EMBL/GenBank/DDBJ databases">
        <authorList>
            <person name="Mitreva M."/>
            <person name="Pepin K.H."/>
            <person name="Mihindukulasuriya K.A."/>
            <person name="Fulton R."/>
            <person name="Fronick C."/>
            <person name="O'Laughlin M."/>
            <person name="Miner T."/>
            <person name="Herter B."/>
            <person name="Rosa B.A."/>
            <person name="Cordes M."/>
            <person name="Tomlinson C."/>
            <person name="Wollam A."/>
            <person name="Palsikar V.B."/>
            <person name="Mardis E.R."/>
            <person name="Wilson R.K."/>
        </authorList>
    </citation>
    <scope>NUCLEOTIDE SEQUENCE [LARGE SCALE GENOMIC DNA]</scope>
    <source>
        <strain evidence="10">MJR8151</strain>
    </source>
</reference>
<evidence type="ECO:0000313" key="9">
    <source>
        <dbReference type="EMBL" id="KWZ75772.1"/>
    </source>
</evidence>
<evidence type="ECO:0000256" key="6">
    <source>
        <dbReference type="ARBA" id="ARBA00022989"/>
    </source>
</evidence>
<organism evidence="9 10">
    <name type="scientific">Anaerococcus tetradius</name>
    <dbReference type="NCBI Taxonomy" id="33036"/>
    <lineage>
        <taxon>Bacteria</taxon>
        <taxon>Bacillati</taxon>
        <taxon>Bacillota</taxon>
        <taxon>Tissierellia</taxon>
        <taxon>Tissierellales</taxon>
        <taxon>Peptoniphilaceae</taxon>
        <taxon>Anaerococcus</taxon>
    </lineage>
</organism>
<dbReference type="Proteomes" id="UP000070383">
    <property type="component" value="Unassembled WGS sequence"/>
</dbReference>
<dbReference type="Pfam" id="PF04093">
    <property type="entry name" value="MreD"/>
    <property type="match status" value="1"/>
</dbReference>
<dbReference type="NCBIfam" id="TIGR03426">
    <property type="entry name" value="shape_MreD"/>
    <property type="match status" value="1"/>
</dbReference>
<feature type="transmembrane region" description="Helical" evidence="8">
    <location>
        <begin position="64"/>
        <end position="84"/>
    </location>
</feature>
<gene>
    <name evidence="9" type="ORF">HMPREF3200_01938</name>
</gene>
<dbReference type="RefSeq" id="WP_060929957.1">
    <property type="nucleotide sequence ID" value="NZ_CAMPUE010000010.1"/>
</dbReference>
<dbReference type="OrthoDB" id="9796616at2"/>
<keyword evidence="3" id="KW-1003">Cell membrane</keyword>
<comment type="subcellular location">
    <subcellularLocation>
        <location evidence="1">Cell membrane</location>
        <topology evidence="1">Multi-pass membrane protein</topology>
    </subcellularLocation>
</comment>
<evidence type="ECO:0000256" key="4">
    <source>
        <dbReference type="ARBA" id="ARBA00022692"/>
    </source>
</evidence>
<sequence length="161" mass="18012">MNKFKSFILLLVSFILQTSVFSKIDIFGANINILIPALVALAQCLPSKTSSRCGLILGLVEDFLLTPFIGVRALSYFVIAYLVGESKLQKDRSTGIWLTGLFTIFNFSLVSIIYFILGKSLSDILSYLPLALVVEAILNSLVYLIYNIIVKKIMYIPTYRI</sequence>
<protein>
    <submittedName>
        <fullName evidence="9">Rod shape-determining protein MreD</fullName>
    </submittedName>
</protein>
<evidence type="ECO:0000313" key="10">
    <source>
        <dbReference type="Proteomes" id="UP000070383"/>
    </source>
</evidence>
<feature type="transmembrane region" description="Helical" evidence="8">
    <location>
        <begin position="124"/>
        <end position="146"/>
    </location>
</feature>
<proteinExistence type="inferred from homology"/>
<dbReference type="PATRIC" id="fig|33036.3.peg.1915"/>
<evidence type="ECO:0000256" key="8">
    <source>
        <dbReference type="SAM" id="Phobius"/>
    </source>
</evidence>